<dbReference type="AlphaFoldDB" id="X1AID3"/>
<gene>
    <name evidence="1" type="ORF">S01H4_05157</name>
</gene>
<accession>X1AID3</accession>
<dbReference type="EMBL" id="BART01001468">
    <property type="protein sequence ID" value="GAG69442.1"/>
    <property type="molecule type" value="Genomic_DNA"/>
</dbReference>
<feature type="non-terminal residue" evidence="1">
    <location>
        <position position="1"/>
    </location>
</feature>
<name>X1AID3_9ZZZZ</name>
<comment type="caution">
    <text evidence="1">The sequence shown here is derived from an EMBL/GenBank/DDBJ whole genome shotgun (WGS) entry which is preliminary data.</text>
</comment>
<reference evidence="1" key="1">
    <citation type="journal article" date="2014" name="Front. Microbiol.">
        <title>High frequency of phylogenetically diverse reductive dehalogenase-homologous genes in deep subseafloor sedimentary metagenomes.</title>
        <authorList>
            <person name="Kawai M."/>
            <person name="Futagami T."/>
            <person name="Toyoda A."/>
            <person name="Takaki Y."/>
            <person name="Nishi S."/>
            <person name="Hori S."/>
            <person name="Arai W."/>
            <person name="Tsubouchi T."/>
            <person name="Morono Y."/>
            <person name="Uchiyama I."/>
            <person name="Ito T."/>
            <person name="Fujiyama A."/>
            <person name="Inagaki F."/>
            <person name="Takami H."/>
        </authorList>
    </citation>
    <scope>NUCLEOTIDE SEQUENCE</scope>
    <source>
        <strain evidence="1">Expedition CK06-06</strain>
    </source>
</reference>
<protein>
    <submittedName>
        <fullName evidence="1">Uncharacterized protein</fullName>
    </submittedName>
</protein>
<organism evidence="1">
    <name type="scientific">marine sediment metagenome</name>
    <dbReference type="NCBI Taxonomy" id="412755"/>
    <lineage>
        <taxon>unclassified sequences</taxon>
        <taxon>metagenomes</taxon>
        <taxon>ecological metagenomes</taxon>
    </lineage>
</organism>
<proteinExistence type="predicted"/>
<evidence type="ECO:0000313" key="1">
    <source>
        <dbReference type="EMBL" id="GAG69442.1"/>
    </source>
</evidence>
<sequence length="31" mass="3648">IGIDSKLIINQQRQNLILSIFYIIILYLSEI</sequence>